<keyword evidence="2" id="KW-0812">Transmembrane</keyword>
<keyword evidence="4" id="KW-1185">Reference proteome</keyword>
<gene>
    <name evidence="3" type="ORF">OLC1_LOCUS17184</name>
</gene>
<dbReference type="PANTHER" id="PTHR35771:SF3">
    <property type="entry name" value="TRANSMEMBRANE PROTEIN"/>
    <property type="match status" value="1"/>
</dbReference>
<reference evidence="3" key="1">
    <citation type="submission" date="2023-03" db="EMBL/GenBank/DDBJ databases">
        <authorList>
            <person name="Julca I."/>
        </authorList>
    </citation>
    <scope>NUCLEOTIDE SEQUENCE</scope>
</reference>
<dbReference type="PANTHER" id="PTHR35771">
    <property type="entry name" value="TRANSMEMBRANE PROTEIN-RELATED"/>
    <property type="match status" value="1"/>
</dbReference>
<organism evidence="3 4">
    <name type="scientific">Oldenlandia corymbosa var. corymbosa</name>
    <dbReference type="NCBI Taxonomy" id="529605"/>
    <lineage>
        <taxon>Eukaryota</taxon>
        <taxon>Viridiplantae</taxon>
        <taxon>Streptophyta</taxon>
        <taxon>Embryophyta</taxon>
        <taxon>Tracheophyta</taxon>
        <taxon>Spermatophyta</taxon>
        <taxon>Magnoliopsida</taxon>
        <taxon>eudicotyledons</taxon>
        <taxon>Gunneridae</taxon>
        <taxon>Pentapetalae</taxon>
        <taxon>asterids</taxon>
        <taxon>lamiids</taxon>
        <taxon>Gentianales</taxon>
        <taxon>Rubiaceae</taxon>
        <taxon>Rubioideae</taxon>
        <taxon>Spermacoceae</taxon>
        <taxon>Hedyotis-Oldenlandia complex</taxon>
        <taxon>Oldenlandia</taxon>
    </lineage>
</organism>
<accession>A0AAV1DQD7</accession>
<feature type="compositionally biased region" description="Basic and acidic residues" evidence="1">
    <location>
        <begin position="78"/>
        <end position="89"/>
    </location>
</feature>
<keyword evidence="2" id="KW-0472">Membrane</keyword>
<evidence type="ECO:0000256" key="2">
    <source>
        <dbReference type="SAM" id="Phobius"/>
    </source>
</evidence>
<keyword evidence="2" id="KW-1133">Transmembrane helix</keyword>
<dbReference type="Proteomes" id="UP001161247">
    <property type="component" value="Chromosome 6"/>
</dbReference>
<evidence type="ECO:0000313" key="3">
    <source>
        <dbReference type="EMBL" id="CAI9109246.1"/>
    </source>
</evidence>
<dbReference type="AlphaFoldDB" id="A0AAV1DQD7"/>
<evidence type="ECO:0000256" key="1">
    <source>
        <dbReference type="SAM" id="MobiDB-lite"/>
    </source>
</evidence>
<sequence>MDFGDEFLIENYRVPWLIWVQLLVMILLVLVLFLCGFSIFSSDQSSNSSSSGASSSSSSSSSSQSHVKKPLLDNTSSKVERNQTIRGEEEASASKGMLEDEIEEGDDSSAKDLALFRLLRQGGRHPCDYFGLAKQAFLKCFGLGYGSESCRSSNHRKED</sequence>
<feature type="transmembrane region" description="Helical" evidence="2">
    <location>
        <begin position="16"/>
        <end position="40"/>
    </location>
</feature>
<protein>
    <submittedName>
        <fullName evidence="3">OLC1v1009033C2</fullName>
    </submittedName>
</protein>
<feature type="compositionally biased region" description="Low complexity" evidence="1">
    <location>
        <begin position="45"/>
        <end position="65"/>
    </location>
</feature>
<proteinExistence type="predicted"/>
<evidence type="ECO:0000313" key="4">
    <source>
        <dbReference type="Proteomes" id="UP001161247"/>
    </source>
</evidence>
<feature type="region of interest" description="Disordered" evidence="1">
    <location>
        <begin position="45"/>
        <end position="107"/>
    </location>
</feature>
<name>A0AAV1DQD7_OLDCO</name>
<dbReference type="EMBL" id="OX459123">
    <property type="protein sequence ID" value="CAI9109246.1"/>
    <property type="molecule type" value="Genomic_DNA"/>
</dbReference>